<organism evidence="1 2">
    <name type="scientific">Nemania bipapillata</name>
    <dbReference type="NCBI Taxonomy" id="110536"/>
    <lineage>
        <taxon>Eukaryota</taxon>
        <taxon>Fungi</taxon>
        <taxon>Dikarya</taxon>
        <taxon>Ascomycota</taxon>
        <taxon>Pezizomycotina</taxon>
        <taxon>Sordariomycetes</taxon>
        <taxon>Xylariomycetidae</taxon>
        <taxon>Xylariales</taxon>
        <taxon>Xylariaceae</taxon>
        <taxon>Nemania</taxon>
    </lineage>
</organism>
<evidence type="ECO:0000313" key="2">
    <source>
        <dbReference type="Proteomes" id="UP001153334"/>
    </source>
</evidence>
<reference evidence="1" key="1">
    <citation type="submission" date="2022-11" db="EMBL/GenBank/DDBJ databases">
        <title>Genome Sequence of Nemania bipapillata.</title>
        <authorList>
            <person name="Buettner E."/>
        </authorList>
    </citation>
    <scope>NUCLEOTIDE SEQUENCE</scope>
    <source>
        <strain evidence="1">CP14</strain>
    </source>
</reference>
<accession>A0ACC2J9R8</accession>
<evidence type="ECO:0000313" key="1">
    <source>
        <dbReference type="EMBL" id="KAJ8123928.1"/>
    </source>
</evidence>
<sequence>MVVINGVDLDTLDYIQKFPYNGTIPTGGDSLAENLNIFYESGDIGWMITATALVLLMIPGVGFFYSGLARRKSALSLIWLSVMATAVTSFQWFFWGYSLTFSHTANSFIGDLSNFGFKDVLAQPSVGSPRLPDLLFAIYQGMFSAITVALATGAVAERGRMLPCIVFMLIWSTLIYDPIACWTWNPAGWSNKLGGLDFAGGTPVHISSGTAALAYSMMLGKRRGHGTHELNYRPHNVTHIVIGTVFLWVGWFGFNAGSALSANMRAVMAAVVTNLAACVGGITWCVLDYRLERKWSTVGFCSGVVAGLVAITPGSGFVPSWAAVPFGVLGACFANYATKLKFILRIDDSLDIFAVHAVGGVVGNILTAFFAADYIAHLDGTSVIKGGWLNQNWIQLAYQLADSAAGGAYSFGGTCIILFVINLIPGLKIRASEEAEILGIDDAEIGEFAYDYVELTREVLNEAEHDDVSRYSVEGNPTFDPREKNSIPLIDARAFSGPSSQAPHAQ</sequence>
<protein>
    <submittedName>
        <fullName evidence="1">Uncharacterized protein</fullName>
    </submittedName>
</protein>
<keyword evidence="2" id="KW-1185">Reference proteome</keyword>
<dbReference type="EMBL" id="JAPESX010000025">
    <property type="protein sequence ID" value="KAJ8123928.1"/>
    <property type="molecule type" value="Genomic_DNA"/>
</dbReference>
<name>A0ACC2J9R8_9PEZI</name>
<comment type="caution">
    <text evidence="1">The sequence shown here is derived from an EMBL/GenBank/DDBJ whole genome shotgun (WGS) entry which is preliminary data.</text>
</comment>
<proteinExistence type="predicted"/>
<gene>
    <name evidence="1" type="ORF">ONZ43_g233</name>
</gene>
<dbReference type="Proteomes" id="UP001153334">
    <property type="component" value="Unassembled WGS sequence"/>
</dbReference>